<evidence type="ECO:0000313" key="8">
    <source>
        <dbReference type="Proteomes" id="UP000249185"/>
    </source>
</evidence>
<name>A0A2W5N2A3_RHOSU</name>
<reference evidence="7 8" key="1">
    <citation type="submission" date="2017-08" db="EMBL/GenBank/DDBJ databases">
        <title>Infants hospitalized years apart are colonized by the same room-sourced microbial strains.</title>
        <authorList>
            <person name="Brooks B."/>
            <person name="Olm M.R."/>
            <person name="Firek B.A."/>
            <person name="Baker R."/>
            <person name="Thomas B.C."/>
            <person name="Morowitz M.J."/>
            <person name="Banfield J.F."/>
        </authorList>
    </citation>
    <scope>NUCLEOTIDE SEQUENCE [LARGE SCALE GENOMIC DNA]</scope>
    <source>
        <strain evidence="7">S2_005_002_R2_34</strain>
    </source>
</reference>
<keyword evidence="3 6" id="KW-0081">Bacteriolytic enzyme</keyword>
<evidence type="ECO:0000313" key="7">
    <source>
        <dbReference type="EMBL" id="PZQ46758.1"/>
    </source>
</evidence>
<dbReference type="InterPro" id="IPR023347">
    <property type="entry name" value="Lysozyme_dom_sf"/>
</dbReference>
<dbReference type="GO" id="GO:0016998">
    <property type="term" value="P:cell wall macromolecule catabolic process"/>
    <property type="evidence" value="ECO:0007669"/>
    <property type="project" value="InterPro"/>
</dbReference>
<proteinExistence type="inferred from homology"/>
<comment type="caution">
    <text evidence="7">The sequence shown here is derived from an EMBL/GenBank/DDBJ whole genome shotgun (WGS) entry which is preliminary data.</text>
</comment>
<evidence type="ECO:0000256" key="6">
    <source>
        <dbReference type="RuleBase" id="RU003788"/>
    </source>
</evidence>
<dbReference type="EMBL" id="QFPW01000021">
    <property type="protein sequence ID" value="PZQ46758.1"/>
    <property type="molecule type" value="Genomic_DNA"/>
</dbReference>
<keyword evidence="4 6" id="KW-0378">Hydrolase</keyword>
<dbReference type="GO" id="GO:0009253">
    <property type="term" value="P:peptidoglycan catabolic process"/>
    <property type="evidence" value="ECO:0007669"/>
    <property type="project" value="InterPro"/>
</dbReference>
<dbReference type="InterPro" id="IPR023346">
    <property type="entry name" value="Lysozyme-like_dom_sf"/>
</dbReference>
<evidence type="ECO:0000256" key="4">
    <source>
        <dbReference type="ARBA" id="ARBA00022801"/>
    </source>
</evidence>
<evidence type="ECO:0000256" key="5">
    <source>
        <dbReference type="ARBA" id="ARBA00023295"/>
    </source>
</evidence>
<keyword evidence="5 6" id="KW-0326">Glycosidase</keyword>
<dbReference type="EC" id="3.2.1.17" evidence="6"/>
<dbReference type="GO" id="GO:0042742">
    <property type="term" value="P:defense response to bacterium"/>
    <property type="evidence" value="ECO:0007669"/>
    <property type="project" value="UniProtKB-KW"/>
</dbReference>
<sequence>MASRFKKITGITVAGAMAVTLIGGFEGLRLNSYPDVIGVWTACYGTTKGIKPGMKFTKEQCDAIFIEELVQHEEGMRKCLKTPDAVPDKPYIAYVSLTYNIGVGGFCKSSLPALINAGKYREACGRLLSFNKAGGKVVKGLTNRREQEKKFCLSGL</sequence>
<dbReference type="InterPro" id="IPR034690">
    <property type="entry name" value="Endolysin_T4_type"/>
</dbReference>
<dbReference type="CDD" id="cd16900">
    <property type="entry name" value="endolysin_R21-like"/>
    <property type="match status" value="1"/>
</dbReference>
<evidence type="ECO:0000256" key="3">
    <source>
        <dbReference type="ARBA" id="ARBA00022638"/>
    </source>
</evidence>
<dbReference type="GO" id="GO:0003796">
    <property type="term" value="F:lysozyme activity"/>
    <property type="evidence" value="ECO:0007669"/>
    <property type="project" value="UniProtKB-EC"/>
</dbReference>
<dbReference type="Pfam" id="PF00959">
    <property type="entry name" value="Phage_lysozyme"/>
    <property type="match status" value="1"/>
</dbReference>
<comment type="catalytic activity">
    <reaction evidence="1 6">
        <text>Hydrolysis of (1-&gt;4)-beta-linkages between N-acetylmuramic acid and N-acetyl-D-glucosamine residues in a peptidoglycan and between N-acetyl-D-glucosamine residues in chitodextrins.</text>
        <dbReference type="EC" id="3.2.1.17"/>
    </reaction>
</comment>
<accession>A0A2W5N2A3</accession>
<dbReference type="PANTHER" id="PTHR38107:SF3">
    <property type="entry name" value="LYSOZYME RRRD-RELATED"/>
    <property type="match status" value="1"/>
</dbReference>
<evidence type="ECO:0000256" key="2">
    <source>
        <dbReference type="ARBA" id="ARBA00022529"/>
    </source>
</evidence>
<dbReference type="PANTHER" id="PTHR38107">
    <property type="match status" value="1"/>
</dbReference>
<organism evidence="7 8">
    <name type="scientific">Rhodovulum sulfidophilum</name>
    <name type="common">Rhodobacter sulfidophilus</name>
    <dbReference type="NCBI Taxonomy" id="35806"/>
    <lineage>
        <taxon>Bacteria</taxon>
        <taxon>Pseudomonadati</taxon>
        <taxon>Pseudomonadota</taxon>
        <taxon>Alphaproteobacteria</taxon>
        <taxon>Rhodobacterales</taxon>
        <taxon>Paracoccaceae</taxon>
        <taxon>Rhodovulum</taxon>
    </lineage>
</organism>
<dbReference type="Proteomes" id="UP000249185">
    <property type="component" value="Unassembled WGS sequence"/>
</dbReference>
<gene>
    <name evidence="7" type="ORF">DI556_19240</name>
</gene>
<protein>
    <recommendedName>
        <fullName evidence="6">Lysozyme</fullName>
        <ecNumber evidence="6">3.2.1.17</ecNumber>
    </recommendedName>
</protein>
<dbReference type="SUPFAM" id="SSF53955">
    <property type="entry name" value="Lysozyme-like"/>
    <property type="match status" value="1"/>
</dbReference>
<dbReference type="InterPro" id="IPR002196">
    <property type="entry name" value="Glyco_hydro_24"/>
</dbReference>
<dbReference type="AlphaFoldDB" id="A0A2W5N2A3"/>
<comment type="similarity">
    <text evidence="6">Belongs to the glycosyl hydrolase 24 family.</text>
</comment>
<evidence type="ECO:0000256" key="1">
    <source>
        <dbReference type="ARBA" id="ARBA00000632"/>
    </source>
</evidence>
<dbReference type="InterPro" id="IPR051018">
    <property type="entry name" value="Bacteriophage_GH24"/>
</dbReference>
<dbReference type="Gene3D" id="1.10.530.40">
    <property type="match status" value="1"/>
</dbReference>
<dbReference type="HAMAP" id="MF_04110">
    <property type="entry name" value="ENDOLYSIN_T4"/>
    <property type="match status" value="1"/>
</dbReference>
<dbReference type="GO" id="GO:0031640">
    <property type="term" value="P:killing of cells of another organism"/>
    <property type="evidence" value="ECO:0007669"/>
    <property type="project" value="UniProtKB-KW"/>
</dbReference>
<keyword evidence="2 6" id="KW-0929">Antimicrobial</keyword>